<dbReference type="PANTHER" id="PTHR43866">
    <property type="entry name" value="MALONATE-SEMIALDEHYDE DEHYDROGENASE"/>
    <property type="match status" value="1"/>
</dbReference>
<evidence type="ECO:0000256" key="3">
    <source>
        <dbReference type="ARBA" id="ARBA00023002"/>
    </source>
</evidence>
<dbReference type="RefSeq" id="WP_064700089.1">
    <property type="nucleotide sequence ID" value="NZ_BDEO01000009.1"/>
</dbReference>
<dbReference type="FunFam" id="3.40.605.10:FF:000003">
    <property type="entry name" value="Methylmalonate-semialdehyde dehydrogenase [acylating]"/>
    <property type="match status" value="1"/>
</dbReference>
<dbReference type="InterPro" id="IPR015590">
    <property type="entry name" value="Aldehyde_DH_dom"/>
</dbReference>
<keyword evidence="3" id="KW-0560">Oxidoreductase</keyword>
<dbReference type="Pfam" id="PF00171">
    <property type="entry name" value="Aldedh"/>
    <property type="match status" value="1"/>
</dbReference>
<dbReference type="GO" id="GO:0006574">
    <property type="term" value="P:L-valine catabolic process"/>
    <property type="evidence" value="ECO:0007669"/>
    <property type="project" value="TreeGrafter"/>
</dbReference>
<dbReference type="InterPro" id="IPR010061">
    <property type="entry name" value="MeMal-semiAld_DH"/>
</dbReference>
<dbReference type="InterPro" id="IPR016161">
    <property type="entry name" value="Ald_DH/histidinol_DH"/>
</dbReference>
<evidence type="ECO:0000256" key="2">
    <source>
        <dbReference type="ARBA" id="ARBA00013048"/>
    </source>
</evidence>
<evidence type="ECO:0000256" key="1">
    <source>
        <dbReference type="ARBA" id="ARBA00009986"/>
    </source>
</evidence>
<evidence type="ECO:0000256" key="4">
    <source>
        <dbReference type="ARBA" id="ARBA00023027"/>
    </source>
</evidence>
<dbReference type="SUPFAM" id="SSF53720">
    <property type="entry name" value="ALDH-like"/>
    <property type="match status" value="1"/>
</dbReference>
<name>A0A1M6V2Y6_9GAMM</name>
<dbReference type="GO" id="GO:0006210">
    <property type="term" value="P:thymine catabolic process"/>
    <property type="evidence" value="ECO:0007669"/>
    <property type="project" value="TreeGrafter"/>
</dbReference>
<organism evidence="6 7">
    <name type="scientific">Halomonas caseinilytica</name>
    <dbReference type="NCBI Taxonomy" id="438744"/>
    <lineage>
        <taxon>Bacteria</taxon>
        <taxon>Pseudomonadati</taxon>
        <taxon>Pseudomonadota</taxon>
        <taxon>Gammaproteobacteria</taxon>
        <taxon>Oceanospirillales</taxon>
        <taxon>Halomonadaceae</taxon>
        <taxon>Halomonas</taxon>
    </lineage>
</organism>
<dbReference type="FunFam" id="3.40.309.10:FF:000002">
    <property type="entry name" value="Methylmalonate-semialdehyde dehydrogenase (Acylating)"/>
    <property type="match status" value="1"/>
</dbReference>
<keyword evidence="4" id="KW-0520">NAD</keyword>
<feature type="domain" description="Aldehyde dehydrogenase" evidence="5">
    <location>
        <begin position="17"/>
        <end position="478"/>
    </location>
</feature>
<dbReference type="Gene3D" id="3.40.605.10">
    <property type="entry name" value="Aldehyde Dehydrogenase, Chain A, domain 1"/>
    <property type="match status" value="1"/>
</dbReference>
<accession>A0A1M6V2Y6</accession>
<dbReference type="AlphaFoldDB" id="A0A1M6V2Y6"/>
<reference evidence="7" key="1">
    <citation type="submission" date="2016-11" db="EMBL/GenBank/DDBJ databases">
        <authorList>
            <person name="Varghese N."/>
            <person name="Submissions S."/>
        </authorList>
    </citation>
    <scope>NUCLEOTIDE SEQUENCE [LARGE SCALE GENOMIC DNA]</scope>
    <source>
        <strain evidence="7">ALO Sharm</strain>
    </source>
</reference>
<evidence type="ECO:0000259" key="5">
    <source>
        <dbReference type="Pfam" id="PF00171"/>
    </source>
</evidence>
<proteinExistence type="inferred from homology"/>
<dbReference type="EC" id="1.2.1.27" evidence="2"/>
<dbReference type="OrthoDB" id="9812625at2"/>
<evidence type="ECO:0000313" key="7">
    <source>
        <dbReference type="Proteomes" id="UP000184248"/>
    </source>
</evidence>
<evidence type="ECO:0000313" key="6">
    <source>
        <dbReference type="EMBL" id="SHK75784.1"/>
    </source>
</evidence>
<dbReference type="NCBIfam" id="TIGR01722">
    <property type="entry name" value="MMSDH"/>
    <property type="match status" value="1"/>
</dbReference>
<dbReference type="PROSITE" id="PS00070">
    <property type="entry name" value="ALDEHYDE_DEHYDR_CYS"/>
    <property type="match status" value="1"/>
</dbReference>
<dbReference type="GO" id="GO:0004491">
    <property type="term" value="F:methylmalonate-semialdehyde dehydrogenase (acylating, NAD) activity"/>
    <property type="evidence" value="ECO:0007669"/>
    <property type="project" value="UniProtKB-EC"/>
</dbReference>
<dbReference type="InterPro" id="IPR016162">
    <property type="entry name" value="Ald_DH_N"/>
</dbReference>
<gene>
    <name evidence="6" type="ORF">SAMN05192556_10579</name>
</gene>
<dbReference type="PANTHER" id="PTHR43866:SF3">
    <property type="entry name" value="METHYLMALONATE-SEMIALDEHYDE DEHYDROGENASE [ACYLATING], MITOCHONDRIAL"/>
    <property type="match status" value="1"/>
</dbReference>
<dbReference type="Proteomes" id="UP000184248">
    <property type="component" value="Unassembled WGS sequence"/>
</dbReference>
<comment type="similarity">
    <text evidence="1">Belongs to the aldehyde dehydrogenase family.</text>
</comment>
<dbReference type="Gene3D" id="3.40.309.10">
    <property type="entry name" value="Aldehyde Dehydrogenase, Chain A, domain 2"/>
    <property type="match status" value="1"/>
</dbReference>
<sequence>MSVREIPMYIDGQAVPSRSQEVRDVVNPATQEVVARVPFCTIEEVDRAVASAKEAFKSWRKVPLAKRQRIMLKLQALIREHTEELAALITEEHGKTLPDAAGEVGRGLEVVEHACSITSLQLGELAENAASEVDVYTLNQPLGVGAGITAFNFPIMLPCFMFPLAIATGNTFVLKPSEQDPSSTMRLVELAHEAGVPAGVLNVVHGGPDVANRIADHHDIKALSFIGSTHVGSLLYNRAAAAGKRMQAMMGAKNHCVVMPDANRSQAINNLLGSAFGAAGQRCMANSVVVLVGEARAWLDDIAEGARNMKVGPGTQRDADLGPLVSPAAKARVEDLIATGEREGARLLVDGRGHQVEGYPDGNFVGPTLFSDVTAEMTIYREEIFGPVLCVVAVETLDEAIDFINANPNGNGTSIFTNSGWVARRFETEIDVGQVGINVPIPVPVAYFSFTGSRASKLGDLGPNGKQAIAFWTQTKTVTARWYEPENVSSGINSTISLS</sequence>
<keyword evidence="7" id="KW-1185">Reference proteome</keyword>
<dbReference type="EMBL" id="FRAL01000005">
    <property type="protein sequence ID" value="SHK75784.1"/>
    <property type="molecule type" value="Genomic_DNA"/>
</dbReference>
<dbReference type="CDD" id="cd07085">
    <property type="entry name" value="ALDH_F6_MMSDH"/>
    <property type="match status" value="1"/>
</dbReference>
<dbReference type="InterPro" id="IPR016163">
    <property type="entry name" value="Ald_DH_C"/>
</dbReference>
<protein>
    <recommendedName>
        <fullName evidence="2">methylmalonate-semialdehyde dehydrogenase (CoA acylating)</fullName>
        <ecNumber evidence="2">1.2.1.27</ecNumber>
    </recommendedName>
</protein>
<dbReference type="InterPro" id="IPR016160">
    <property type="entry name" value="Ald_DH_CS_CYS"/>
</dbReference>